<dbReference type="OrthoDB" id="78977at2759"/>
<dbReference type="EMBL" id="JH767222">
    <property type="protein sequence ID" value="EQC26774.1"/>
    <property type="molecule type" value="Genomic_DNA"/>
</dbReference>
<keyword evidence="1" id="KW-0472">Membrane</keyword>
<organism evidence="2 3">
    <name type="scientific">Saprolegnia diclina (strain VS20)</name>
    <dbReference type="NCBI Taxonomy" id="1156394"/>
    <lineage>
        <taxon>Eukaryota</taxon>
        <taxon>Sar</taxon>
        <taxon>Stramenopiles</taxon>
        <taxon>Oomycota</taxon>
        <taxon>Saprolegniomycetes</taxon>
        <taxon>Saprolegniales</taxon>
        <taxon>Saprolegniaceae</taxon>
        <taxon>Saprolegnia</taxon>
    </lineage>
</organism>
<evidence type="ECO:0000313" key="3">
    <source>
        <dbReference type="Proteomes" id="UP000030762"/>
    </source>
</evidence>
<keyword evidence="3" id="KW-1185">Reference proteome</keyword>
<evidence type="ECO:0000256" key="1">
    <source>
        <dbReference type="SAM" id="Phobius"/>
    </source>
</evidence>
<protein>
    <submittedName>
        <fullName evidence="2">Uncharacterized protein</fullName>
    </submittedName>
</protein>
<proteinExistence type="predicted"/>
<reference evidence="2 3" key="1">
    <citation type="submission" date="2012-04" db="EMBL/GenBank/DDBJ databases">
        <title>The Genome Sequence of Saprolegnia declina VS20.</title>
        <authorList>
            <consortium name="The Broad Institute Genome Sequencing Platform"/>
            <person name="Russ C."/>
            <person name="Nusbaum C."/>
            <person name="Tyler B."/>
            <person name="van West P."/>
            <person name="Dieguez-Uribeondo J."/>
            <person name="de Bruijn I."/>
            <person name="Tripathy S."/>
            <person name="Jiang R."/>
            <person name="Young S.K."/>
            <person name="Zeng Q."/>
            <person name="Gargeya S."/>
            <person name="Fitzgerald M."/>
            <person name="Haas B."/>
            <person name="Abouelleil A."/>
            <person name="Alvarado L."/>
            <person name="Arachchi H.M."/>
            <person name="Berlin A."/>
            <person name="Chapman S.B."/>
            <person name="Goldberg J."/>
            <person name="Griggs A."/>
            <person name="Gujja S."/>
            <person name="Hansen M."/>
            <person name="Howarth C."/>
            <person name="Imamovic A."/>
            <person name="Larimer J."/>
            <person name="McCowen C."/>
            <person name="Montmayeur A."/>
            <person name="Murphy C."/>
            <person name="Neiman D."/>
            <person name="Pearson M."/>
            <person name="Priest M."/>
            <person name="Roberts A."/>
            <person name="Saif S."/>
            <person name="Shea T."/>
            <person name="Sisk P."/>
            <person name="Sykes S."/>
            <person name="Wortman J."/>
            <person name="Nusbaum C."/>
            <person name="Birren B."/>
        </authorList>
    </citation>
    <scope>NUCLEOTIDE SEQUENCE [LARGE SCALE GENOMIC DNA]</scope>
    <source>
        <strain evidence="2 3">VS20</strain>
    </source>
</reference>
<dbReference type="AlphaFoldDB" id="T0PMY3"/>
<evidence type="ECO:0000313" key="2">
    <source>
        <dbReference type="EMBL" id="EQC26774.1"/>
    </source>
</evidence>
<dbReference type="VEuPathDB" id="FungiDB:SDRG_15424"/>
<keyword evidence="1" id="KW-0812">Transmembrane</keyword>
<keyword evidence="1" id="KW-1133">Transmembrane helix</keyword>
<dbReference type="RefSeq" id="XP_008619817.1">
    <property type="nucleotide sequence ID" value="XM_008621595.1"/>
</dbReference>
<dbReference type="Proteomes" id="UP000030762">
    <property type="component" value="Unassembled WGS sequence"/>
</dbReference>
<accession>T0PMY3</accession>
<feature type="transmembrane region" description="Helical" evidence="1">
    <location>
        <begin position="152"/>
        <end position="175"/>
    </location>
</feature>
<dbReference type="GeneID" id="19956151"/>
<name>T0PMY3_SAPDV</name>
<dbReference type="InParanoid" id="T0PMY3"/>
<sequence>MRMNTQHCWVDFNQSFEIAHTVTRQQRCKDQFATNGAVYLEAILRNVVWTDYIATWGGVNSRFVIAYERALQETSQGQAFLLSFDAICLVATGVSAKLQPTRQQYVLGSLLANLTSTSSNLTAVCALDPSLFLATKRDTMFVTTPPSRRQPALVIAALVYLVISLGIGLWYLSLLSPSLANDLWWAGLTPTGGEALLIDLINAQLALTATSALSIYATDANMNKLYNAPTATTSVSPTYSRHIIFTELTTIEYAVPQLRTLSAAWSMRMNTQHCWLDFNQSFEIAHTATRQQRCKDQFATNGAVYLEAILRNVVWTDYMATWGGVNSRFVIAYERALQETSQGQAFLSQVSTARASTSISDELTYWRRYTLDRFELQWQSRWQPGVTESITLENAIGLREIVSIKNFAQGTGPYTSIVLYWIPLNDLRFAAFNNRSLIRGSSRFFGANLSSTLPNVDPEVFGGVTLVSGQFVNQSALFRATIGPFQSVDCFYRGPPQSLRDAYSTTRAQLHKAQLTAQTYPATLVLTPVTWRHHAYYGGNPICTVV</sequence>
<gene>
    <name evidence="2" type="ORF">SDRG_15424</name>
</gene>
<feature type="transmembrane region" description="Helical" evidence="1">
    <location>
        <begin position="195"/>
        <end position="217"/>
    </location>
</feature>